<evidence type="ECO:0000313" key="2">
    <source>
        <dbReference type="Proteomes" id="UP000593571"/>
    </source>
</evidence>
<accession>A0A7J8KBA0</accession>
<comment type="caution">
    <text evidence="1">The sequence shown here is derived from an EMBL/GenBank/DDBJ whole genome shotgun (WGS) entry which is preliminary data.</text>
</comment>
<proteinExistence type="predicted"/>
<keyword evidence="2" id="KW-1185">Reference proteome</keyword>
<sequence>MPALACGELYIPCLTRVPASETTATGMKRMSALFQRKNCHHCLSLFLIRRWGAWGEPLNFWRSFSAPVPEEKVPFFLCQHPQAQSVEPFPLQQLWESCYNVALKGSTCQSQNSKEDTVLCNKTLLLLVGKIFPQNTLA</sequence>
<dbReference type="EMBL" id="JACASE010000001">
    <property type="protein sequence ID" value="KAF6506156.1"/>
    <property type="molecule type" value="Genomic_DNA"/>
</dbReference>
<dbReference type="Proteomes" id="UP000593571">
    <property type="component" value="Unassembled WGS sequence"/>
</dbReference>
<reference evidence="1 2" key="1">
    <citation type="journal article" date="2020" name="Nature">
        <title>Six reference-quality genomes reveal evolution of bat adaptations.</title>
        <authorList>
            <person name="Jebb D."/>
            <person name="Huang Z."/>
            <person name="Pippel M."/>
            <person name="Hughes G.M."/>
            <person name="Lavrichenko K."/>
            <person name="Devanna P."/>
            <person name="Winkler S."/>
            <person name="Jermiin L.S."/>
            <person name="Skirmuntt E.C."/>
            <person name="Katzourakis A."/>
            <person name="Burkitt-Gray L."/>
            <person name="Ray D.A."/>
            <person name="Sullivan K.A.M."/>
            <person name="Roscito J.G."/>
            <person name="Kirilenko B.M."/>
            <person name="Davalos L.M."/>
            <person name="Corthals A.P."/>
            <person name="Power M.L."/>
            <person name="Jones G."/>
            <person name="Ransome R.D."/>
            <person name="Dechmann D.K.N."/>
            <person name="Locatelli A.G."/>
            <person name="Puechmaille S.J."/>
            <person name="Fedrigo O."/>
            <person name="Jarvis E.D."/>
            <person name="Hiller M."/>
            <person name="Vernes S.C."/>
            <person name="Myers E.W."/>
            <person name="Teeling E.C."/>
        </authorList>
    </citation>
    <scope>NUCLEOTIDE SEQUENCE [LARGE SCALE GENOMIC DNA]</scope>
    <source>
        <strain evidence="1">MRouAeg1</strain>
        <tissue evidence="1">Muscle</tissue>
    </source>
</reference>
<gene>
    <name evidence="1" type="ORF">HJG63_007974</name>
</gene>
<evidence type="ECO:0000313" key="1">
    <source>
        <dbReference type="EMBL" id="KAF6506156.1"/>
    </source>
</evidence>
<dbReference type="AlphaFoldDB" id="A0A7J8KBA0"/>
<organism evidence="1 2">
    <name type="scientific">Rousettus aegyptiacus</name>
    <name type="common">Egyptian fruit bat</name>
    <name type="synonym">Pteropus aegyptiacus</name>
    <dbReference type="NCBI Taxonomy" id="9407"/>
    <lineage>
        <taxon>Eukaryota</taxon>
        <taxon>Metazoa</taxon>
        <taxon>Chordata</taxon>
        <taxon>Craniata</taxon>
        <taxon>Vertebrata</taxon>
        <taxon>Euteleostomi</taxon>
        <taxon>Mammalia</taxon>
        <taxon>Eutheria</taxon>
        <taxon>Laurasiatheria</taxon>
        <taxon>Chiroptera</taxon>
        <taxon>Yinpterochiroptera</taxon>
        <taxon>Pteropodoidea</taxon>
        <taxon>Pteropodidae</taxon>
        <taxon>Rousettinae</taxon>
        <taxon>Rousettus</taxon>
    </lineage>
</organism>
<protein>
    <submittedName>
        <fullName evidence="1">Uncharacterized protein</fullName>
    </submittedName>
</protein>
<name>A0A7J8KBA0_ROUAE</name>